<dbReference type="SFLD" id="SFLDS00005">
    <property type="entry name" value="Isoprenoid_Synthase_Type_I"/>
    <property type="match status" value="1"/>
</dbReference>
<comment type="similarity">
    <text evidence="2 6">Belongs to the FPP/GGPP synthase family.</text>
</comment>
<evidence type="ECO:0000256" key="5">
    <source>
        <dbReference type="ARBA" id="ARBA00022842"/>
    </source>
</evidence>
<comment type="caution">
    <text evidence="7">The sequence shown here is derived from an EMBL/GenBank/DDBJ whole genome shotgun (WGS) entry which is preliminary data.</text>
</comment>
<dbReference type="SUPFAM" id="SSF48576">
    <property type="entry name" value="Terpenoid synthases"/>
    <property type="match status" value="1"/>
</dbReference>
<evidence type="ECO:0000313" key="7">
    <source>
        <dbReference type="EMBL" id="RQD76103.1"/>
    </source>
</evidence>
<evidence type="ECO:0000313" key="8">
    <source>
        <dbReference type="Proteomes" id="UP000285138"/>
    </source>
</evidence>
<protein>
    <submittedName>
        <fullName evidence="7">Polyprenyl synthetase family protein</fullName>
    </submittedName>
</protein>
<sequence length="323" mass="36314">MNRVEEVLKEACQLPELKMVERKLENALYSRSPFIKQLSTRVLKGGKRLRPLLVILSASFYPHSTTSLVETCTAVELIHTASLVHDDILDAGDTRRGIPTINSQWGNSMAVLTGDFLFARAFEILARNRDYQIMELMTSSISLMCEGEVEQARLAWNLRKGEEKYLEQIYKKTAFFISSCCRAGGFLAEMSRGELDALACYGLHLGYAYQITDDLLDSSSPQVTGKPAGRDLAQGVINLPLILLLKNPLYRDKITDLLQEDPLNPSLKEHITCALQESGALDQCRQKARERIRWAKESLRSMPAGFPREALGSLADYTLLRNR</sequence>
<gene>
    <name evidence="7" type="ORF">D5R97_05015</name>
</gene>
<dbReference type="InterPro" id="IPR033749">
    <property type="entry name" value="Polyprenyl_synt_CS"/>
</dbReference>
<dbReference type="Proteomes" id="UP000285138">
    <property type="component" value="Unassembled WGS sequence"/>
</dbReference>
<keyword evidence="4" id="KW-0479">Metal-binding</keyword>
<dbReference type="GO" id="GO:0004659">
    <property type="term" value="F:prenyltransferase activity"/>
    <property type="evidence" value="ECO:0007669"/>
    <property type="project" value="InterPro"/>
</dbReference>
<evidence type="ECO:0000256" key="4">
    <source>
        <dbReference type="ARBA" id="ARBA00022723"/>
    </source>
</evidence>
<dbReference type="PROSITE" id="PS00723">
    <property type="entry name" value="POLYPRENYL_SYNTHASE_1"/>
    <property type="match status" value="1"/>
</dbReference>
<dbReference type="Gene3D" id="1.10.600.10">
    <property type="entry name" value="Farnesyl Diphosphate Synthase"/>
    <property type="match status" value="1"/>
</dbReference>
<dbReference type="Pfam" id="PF00348">
    <property type="entry name" value="polyprenyl_synt"/>
    <property type="match status" value="1"/>
</dbReference>
<keyword evidence="5" id="KW-0460">Magnesium</keyword>
<dbReference type="AlphaFoldDB" id="A0A424YEV5"/>
<dbReference type="PANTHER" id="PTHR12001:SF69">
    <property type="entry name" value="ALL TRANS-POLYPRENYL-DIPHOSPHATE SYNTHASE PDSS1"/>
    <property type="match status" value="1"/>
</dbReference>
<proteinExistence type="inferred from homology"/>
<dbReference type="InterPro" id="IPR008949">
    <property type="entry name" value="Isoprenoid_synthase_dom_sf"/>
</dbReference>
<name>A0A424YEV5_9FIRM</name>
<dbReference type="CDD" id="cd00685">
    <property type="entry name" value="Trans_IPPS_HT"/>
    <property type="match status" value="1"/>
</dbReference>
<evidence type="ECO:0000256" key="3">
    <source>
        <dbReference type="ARBA" id="ARBA00022679"/>
    </source>
</evidence>
<dbReference type="PANTHER" id="PTHR12001">
    <property type="entry name" value="GERANYLGERANYL PYROPHOSPHATE SYNTHASE"/>
    <property type="match status" value="1"/>
</dbReference>
<evidence type="ECO:0000256" key="2">
    <source>
        <dbReference type="ARBA" id="ARBA00006706"/>
    </source>
</evidence>
<accession>A0A424YEV5</accession>
<evidence type="ECO:0000256" key="1">
    <source>
        <dbReference type="ARBA" id="ARBA00001946"/>
    </source>
</evidence>
<keyword evidence="3 6" id="KW-0808">Transferase</keyword>
<reference evidence="7 8" key="1">
    <citation type="submission" date="2018-08" db="EMBL/GenBank/DDBJ databases">
        <title>The metabolism and importance of syntrophic acetate oxidation coupled to methane or sulfide production in haloalkaline environments.</title>
        <authorList>
            <person name="Timmers P.H.A."/>
            <person name="Vavourakis C.D."/>
            <person name="Sorokin D.Y."/>
            <person name="Sinninghe Damste J.S."/>
            <person name="Muyzer G."/>
            <person name="Stams A.J.M."/>
            <person name="Plugge C.M."/>
        </authorList>
    </citation>
    <scope>NUCLEOTIDE SEQUENCE [LARGE SCALE GENOMIC DNA]</scope>
    <source>
        <strain evidence="7">MSAO_Bac1</strain>
    </source>
</reference>
<evidence type="ECO:0000256" key="6">
    <source>
        <dbReference type="RuleBase" id="RU004466"/>
    </source>
</evidence>
<organism evidence="7 8">
    <name type="scientific">Candidatus Syntrophonatronum acetioxidans</name>
    <dbReference type="NCBI Taxonomy" id="1795816"/>
    <lineage>
        <taxon>Bacteria</taxon>
        <taxon>Bacillati</taxon>
        <taxon>Bacillota</taxon>
        <taxon>Clostridia</taxon>
        <taxon>Eubacteriales</taxon>
        <taxon>Syntrophomonadaceae</taxon>
        <taxon>Candidatus Syntrophonatronum</taxon>
    </lineage>
</organism>
<dbReference type="PROSITE" id="PS00444">
    <property type="entry name" value="POLYPRENYL_SYNTHASE_2"/>
    <property type="match status" value="1"/>
</dbReference>
<dbReference type="GO" id="GO:0008299">
    <property type="term" value="P:isoprenoid biosynthetic process"/>
    <property type="evidence" value="ECO:0007669"/>
    <property type="project" value="InterPro"/>
</dbReference>
<dbReference type="GO" id="GO:0046872">
    <property type="term" value="F:metal ion binding"/>
    <property type="evidence" value="ECO:0007669"/>
    <property type="project" value="UniProtKB-KW"/>
</dbReference>
<dbReference type="InterPro" id="IPR000092">
    <property type="entry name" value="Polyprenyl_synt"/>
</dbReference>
<comment type="cofactor">
    <cofactor evidence="1">
        <name>Mg(2+)</name>
        <dbReference type="ChEBI" id="CHEBI:18420"/>
    </cofactor>
</comment>
<dbReference type="EMBL" id="QZAA01000131">
    <property type="protein sequence ID" value="RQD76103.1"/>
    <property type="molecule type" value="Genomic_DNA"/>
</dbReference>